<proteinExistence type="predicted"/>
<dbReference type="InterPro" id="IPR052917">
    <property type="entry name" value="Stress-Dev_Protein"/>
</dbReference>
<dbReference type="PANTHER" id="PTHR34818:SF1">
    <property type="entry name" value="PROTEIN BLI-3"/>
    <property type="match status" value="1"/>
</dbReference>
<dbReference type="Pfam" id="PF16242">
    <property type="entry name" value="Pyrid_ox_like"/>
    <property type="match status" value="1"/>
</dbReference>
<dbReference type="InParanoid" id="A0A420WEE1"/>
<dbReference type="SUPFAM" id="SSF50475">
    <property type="entry name" value="FMN-binding split barrel"/>
    <property type="match status" value="1"/>
</dbReference>
<dbReference type="OrthoDB" id="1432662at2"/>
<reference evidence="2 3" key="1">
    <citation type="submission" date="2018-10" db="EMBL/GenBank/DDBJ databases">
        <title>Genomic Encyclopedia of Type Strains, Phase IV (KMG-IV): sequencing the most valuable type-strain genomes for metagenomic binning, comparative biology and taxonomic classification.</title>
        <authorList>
            <person name="Goeker M."/>
        </authorList>
    </citation>
    <scope>NUCLEOTIDE SEQUENCE [LARGE SCALE GENOMIC DNA]</scope>
    <source>
        <strain evidence="2 3">DSM 22008</strain>
    </source>
</reference>
<dbReference type="InterPro" id="IPR038725">
    <property type="entry name" value="YdaG_split_barrel_FMN-bd"/>
</dbReference>
<feature type="domain" description="General stress protein FMN-binding split barrel" evidence="1">
    <location>
        <begin position="12"/>
        <end position="155"/>
    </location>
</feature>
<dbReference type="Proteomes" id="UP000282211">
    <property type="component" value="Unassembled WGS sequence"/>
</dbReference>
<dbReference type="PANTHER" id="PTHR34818">
    <property type="entry name" value="PROTEIN BLI-3"/>
    <property type="match status" value="1"/>
</dbReference>
<protein>
    <submittedName>
        <fullName evidence="2">General stress protein 26</fullName>
    </submittedName>
</protein>
<dbReference type="InterPro" id="IPR012349">
    <property type="entry name" value="Split_barrel_FMN-bd"/>
</dbReference>
<dbReference type="AlphaFoldDB" id="A0A420WEE1"/>
<dbReference type="RefSeq" id="WP_121101963.1">
    <property type="nucleotide sequence ID" value="NZ_RBII01000002.1"/>
</dbReference>
<evidence type="ECO:0000313" key="3">
    <source>
        <dbReference type="Proteomes" id="UP000282211"/>
    </source>
</evidence>
<name>A0A420WEE1_9PROT</name>
<dbReference type="EMBL" id="RBII01000002">
    <property type="protein sequence ID" value="RKQ69373.1"/>
    <property type="molecule type" value="Genomic_DNA"/>
</dbReference>
<organism evidence="2 3">
    <name type="scientific">Litorimonas taeanensis</name>
    <dbReference type="NCBI Taxonomy" id="568099"/>
    <lineage>
        <taxon>Bacteria</taxon>
        <taxon>Pseudomonadati</taxon>
        <taxon>Pseudomonadota</taxon>
        <taxon>Alphaproteobacteria</taxon>
        <taxon>Maricaulales</taxon>
        <taxon>Robiginitomaculaceae</taxon>
    </lineage>
</organism>
<sequence length="164" mass="18535">MAKATTFDESPQEHLLKEIKSARSVMLGSTNIDEHMQPMTPQVDVDESVIYFFADRFSQLGKTIGVNPGTVELCHITKDFQASIKGRLTTHNDADIIDKFWSPIVEAWYPEGKADPKLILLKFVPQKAAIWTSDKNVFSFLYEITKANISNETPDIGNRKTIEM</sequence>
<dbReference type="Gene3D" id="2.30.110.10">
    <property type="entry name" value="Electron Transport, Fmn-binding Protein, Chain A"/>
    <property type="match status" value="1"/>
</dbReference>
<gene>
    <name evidence="2" type="ORF">DES40_2173</name>
</gene>
<keyword evidence="3" id="KW-1185">Reference proteome</keyword>
<evidence type="ECO:0000313" key="2">
    <source>
        <dbReference type="EMBL" id="RKQ69373.1"/>
    </source>
</evidence>
<accession>A0A420WEE1</accession>
<evidence type="ECO:0000259" key="1">
    <source>
        <dbReference type="Pfam" id="PF16242"/>
    </source>
</evidence>
<comment type="caution">
    <text evidence="2">The sequence shown here is derived from an EMBL/GenBank/DDBJ whole genome shotgun (WGS) entry which is preliminary data.</text>
</comment>